<dbReference type="EMBL" id="HBIW01015532">
    <property type="protein sequence ID" value="CAE0697966.1"/>
    <property type="molecule type" value="Transcribed_RNA"/>
</dbReference>
<dbReference type="OrthoDB" id="5527234at2759"/>
<gene>
    <name evidence="10" type="ORF">PCAL00307_LOCUS13402</name>
    <name evidence="11" type="ORF">PECAL_2P12500</name>
</gene>
<dbReference type="PANTHER" id="PTHR46436:SF1">
    <property type="entry name" value="CENTROSOMAL PROTEIN OF 76 KDA"/>
    <property type="match status" value="1"/>
</dbReference>
<dbReference type="Pfam" id="PF24652">
    <property type="entry name" value="CEP76_C"/>
    <property type="match status" value="1"/>
</dbReference>
<evidence type="ECO:0000256" key="3">
    <source>
        <dbReference type="ARBA" id="ARBA00015706"/>
    </source>
</evidence>
<comment type="subcellular location">
    <subcellularLocation>
        <location evidence="1">Cytoplasm</location>
        <location evidence="1">Cytoskeleton</location>
        <location evidence="1">Microtubule organizing center</location>
        <location evidence="1">Centrosome</location>
        <location evidence="1">Centriole</location>
    </subcellularLocation>
</comment>
<comment type="similarity">
    <text evidence="2">Belongs to the CEP76 family.</text>
</comment>
<evidence type="ECO:0000256" key="6">
    <source>
        <dbReference type="ARBA" id="ARBA00024729"/>
    </source>
</evidence>
<accession>A0A7S3ZYI7</accession>
<reference evidence="11" key="2">
    <citation type="submission" date="2021-11" db="EMBL/GenBank/DDBJ databases">
        <authorList>
            <consortium name="Genoscope - CEA"/>
            <person name="William W."/>
        </authorList>
    </citation>
    <scope>NUCLEOTIDE SEQUENCE</scope>
</reference>
<keyword evidence="12" id="KW-1185">Reference proteome</keyword>
<comment type="function">
    <text evidence="6">Centrosomal protein involved in regulation of centriole duplication. Required to limit centriole duplication to once per cell cycle by preventing centriole reduplication.</text>
</comment>
<dbReference type="InterPro" id="IPR038765">
    <property type="entry name" value="Papain-like_cys_pep_sf"/>
</dbReference>
<dbReference type="Proteomes" id="UP000789595">
    <property type="component" value="Unassembled WGS sequence"/>
</dbReference>
<keyword evidence="4" id="KW-0963">Cytoplasm</keyword>
<proteinExistence type="inferred from homology"/>
<dbReference type="InterPro" id="IPR056290">
    <property type="entry name" value="CEPT76/DRC7_peptidase-like_dom"/>
</dbReference>
<evidence type="ECO:0000313" key="10">
    <source>
        <dbReference type="EMBL" id="CAE0697966.1"/>
    </source>
</evidence>
<dbReference type="Pfam" id="PF24656">
    <property type="entry name" value="CEPT76_peptidase"/>
    <property type="match status" value="1"/>
</dbReference>
<feature type="domain" description="CEP76/DRC7 peptidase-like" evidence="9">
    <location>
        <begin position="344"/>
        <end position="478"/>
    </location>
</feature>
<dbReference type="InterPro" id="IPR028926">
    <property type="entry name" value="CEP76-C2"/>
</dbReference>
<dbReference type="PANTHER" id="PTHR46436">
    <property type="entry name" value="CENTROSOMAL PROTEIN OF 76 KDA"/>
    <property type="match status" value="1"/>
</dbReference>
<reference evidence="10" key="1">
    <citation type="submission" date="2021-01" db="EMBL/GenBank/DDBJ databases">
        <authorList>
            <person name="Corre E."/>
            <person name="Pelletier E."/>
            <person name="Niang G."/>
            <person name="Scheremetjew M."/>
            <person name="Finn R."/>
            <person name="Kale V."/>
            <person name="Holt S."/>
            <person name="Cochrane G."/>
            <person name="Meng A."/>
            <person name="Brown T."/>
            <person name="Cohen L."/>
        </authorList>
    </citation>
    <scope>NUCLEOTIDE SEQUENCE</scope>
    <source>
        <strain evidence="10">CCMP1756</strain>
    </source>
</reference>
<dbReference type="InterPro" id="IPR056288">
    <property type="entry name" value="CEP76_C"/>
</dbReference>
<protein>
    <recommendedName>
        <fullName evidence="3">Centrosomal protein of 76 kDa</fullName>
    </recommendedName>
</protein>
<keyword evidence="5" id="KW-0206">Cytoskeleton</keyword>
<evidence type="ECO:0000259" key="9">
    <source>
        <dbReference type="Pfam" id="PF24656"/>
    </source>
</evidence>
<evidence type="ECO:0000313" key="12">
    <source>
        <dbReference type="Proteomes" id="UP000789595"/>
    </source>
</evidence>
<evidence type="ECO:0000256" key="2">
    <source>
        <dbReference type="ARBA" id="ARBA00005400"/>
    </source>
</evidence>
<dbReference type="EMBL" id="CAKKNE010000002">
    <property type="protein sequence ID" value="CAH0368195.1"/>
    <property type="molecule type" value="Genomic_DNA"/>
</dbReference>
<evidence type="ECO:0000256" key="4">
    <source>
        <dbReference type="ARBA" id="ARBA00022490"/>
    </source>
</evidence>
<evidence type="ECO:0000256" key="1">
    <source>
        <dbReference type="ARBA" id="ARBA00004114"/>
    </source>
</evidence>
<dbReference type="Pfam" id="PF15627">
    <property type="entry name" value="CEP76-C2"/>
    <property type="match status" value="1"/>
</dbReference>
<dbReference type="GO" id="GO:0005814">
    <property type="term" value="C:centriole"/>
    <property type="evidence" value="ECO:0007669"/>
    <property type="project" value="UniProtKB-SubCell"/>
</dbReference>
<dbReference type="Gene3D" id="3.10.620.30">
    <property type="match status" value="1"/>
</dbReference>
<dbReference type="SUPFAM" id="SSF54001">
    <property type="entry name" value="Cysteine proteinases"/>
    <property type="match status" value="1"/>
</dbReference>
<dbReference type="InterPro" id="IPR052299">
    <property type="entry name" value="CEP76"/>
</dbReference>
<feature type="domain" description="Centrosomal protein of 76 kDa C-terminal" evidence="8">
    <location>
        <begin position="507"/>
        <end position="643"/>
    </location>
</feature>
<name>A0A7S3ZYI7_9STRA</name>
<dbReference type="AlphaFoldDB" id="A0A7S3ZYI7"/>
<sequence>MASLVATAQTGDAQLEDLRSKLDGLLRDADAYGKIREALDDAGAKENRGQGLQKDALLRRLMAAAERSPAPELLGGSDSTRGAPAGDVLALKIDVKGGAAFVAELAETDGVSRAVRAHLAFDRQRASTRLAAARVDPELRGCFFFEIARPAPKTPGAWRKLIQGRASSLRIAVTRERVGNALSHKRELVATASLDWRKALLDRGGARSIALKAAGPDGVDGEVATLDVALDVVAVGGALDLPFQPDDVEDAMRKARSEHAEAARAFYLYAKQWWDGFAKGAGRDLQQREVKLFARDEAGEMRCVCSYVHPLRANRVLDGPHQAARFVSLLPLEKAGSVAGGNADTWHTPLATCARGSGDVWDHATLLCSLLRGYGLDARVCVGSMSDGRGGAQPHVWVATFLRTSVDASGRARLRVTAWESATGRRCSLAPLDAQARERYLSVACVFGDDSFHANKQPSDAILRCSWDLEDANAWLALDPRRLAALENNAAKGAMADFGLAAPLRDPRAMELEMERDLKALIERHREASRGLSTHWDADLGYMLQPSLAAYEQERVTGHAVDHADFQDAVRRRVPRGHCFKGFPTCFPHAHAGRALAALERGDLSRDVLDTQGEQVTHALRVRVFPYAENVCAVWVMLAVHYKKAT</sequence>
<organism evidence="10">
    <name type="scientific">Pelagomonas calceolata</name>
    <dbReference type="NCBI Taxonomy" id="35677"/>
    <lineage>
        <taxon>Eukaryota</taxon>
        <taxon>Sar</taxon>
        <taxon>Stramenopiles</taxon>
        <taxon>Ochrophyta</taxon>
        <taxon>Pelagophyceae</taxon>
        <taxon>Pelagomonadales</taxon>
        <taxon>Pelagomonadaceae</taxon>
        <taxon>Pelagomonas</taxon>
    </lineage>
</organism>
<feature type="domain" description="CEP76 C2" evidence="7">
    <location>
        <begin position="91"/>
        <end position="232"/>
    </location>
</feature>
<evidence type="ECO:0000313" key="11">
    <source>
        <dbReference type="EMBL" id="CAH0368195.1"/>
    </source>
</evidence>
<evidence type="ECO:0000256" key="5">
    <source>
        <dbReference type="ARBA" id="ARBA00023212"/>
    </source>
</evidence>
<evidence type="ECO:0000259" key="8">
    <source>
        <dbReference type="Pfam" id="PF24652"/>
    </source>
</evidence>
<evidence type="ECO:0000259" key="7">
    <source>
        <dbReference type="Pfam" id="PF15627"/>
    </source>
</evidence>